<evidence type="ECO:0000313" key="3">
    <source>
        <dbReference type="Proteomes" id="UP001279734"/>
    </source>
</evidence>
<sequence>MATPPSGETAHPIIKRSIQQQTATAIFQTASVENAQQTEHKSHCLGSSLPETDSTEPATSDNKDNMPFEKSKSAAQNQQEVLIVELPCQLQKEIQHVLEDPIHVAGREIAAVEFDEGWYVYAAGALYFAAILNGSAPFADEFSSGVDDPESINPVACFETHVVEHLVFVDLGLCWSWQVGFDSLYCMLALMLNGSRPALLHADGAYESLLLCRSCQLNLIYHIDAGVL</sequence>
<feature type="region of interest" description="Disordered" evidence="1">
    <location>
        <begin position="37"/>
        <end position="72"/>
    </location>
</feature>
<organism evidence="2 3">
    <name type="scientific">Nepenthes gracilis</name>
    <name type="common">Slender pitcher plant</name>
    <dbReference type="NCBI Taxonomy" id="150966"/>
    <lineage>
        <taxon>Eukaryota</taxon>
        <taxon>Viridiplantae</taxon>
        <taxon>Streptophyta</taxon>
        <taxon>Embryophyta</taxon>
        <taxon>Tracheophyta</taxon>
        <taxon>Spermatophyta</taxon>
        <taxon>Magnoliopsida</taxon>
        <taxon>eudicotyledons</taxon>
        <taxon>Gunneridae</taxon>
        <taxon>Pentapetalae</taxon>
        <taxon>Caryophyllales</taxon>
        <taxon>Nepenthaceae</taxon>
        <taxon>Nepenthes</taxon>
    </lineage>
</organism>
<feature type="compositionally biased region" description="Basic and acidic residues" evidence="1">
    <location>
        <begin position="61"/>
        <end position="72"/>
    </location>
</feature>
<dbReference type="AlphaFoldDB" id="A0AAD3SVS0"/>
<protein>
    <submittedName>
        <fullName evidence="2">Uncharacterized protein</fullName>
    </submittedName>
</protein>
<evidence type="ECO:0000313" key="2">
    <source>
        <dbReference type="EMBL" id="GMH16896.1"/>
    </source>
</evidence>
<evidence type="ECO:0000256" key="1">
    <source>
        <dbReference type="SAM" id="MobiDB-lite"/>
    </source>
</evidence>
<accession>A0AAD3SVS0</accession>
<dbReference type="Proteomes" id="UP001279734">
    <property type="component" value="Unassembled WGS sequence"/>
</dbReference>
<comment type="caution">
    <text evidence="2">The sequence shown here is derived from an EMBL/GenBank/DDBJ whole genome shotgun (WGS) entry which is preliminary data.</text>
</comment>
<feature type="compositionally biased region" description="Polar residues" evidence="1">
    <location>
        <begin position="49"/>
        <end position="60"/>
    </location>
</feature>
<keyword evidence="3" id="KW-1185">Reference proteome</keyword>
<gene>
    <name evidence="2" type="ORF">Nepgr_018737</name>
</gene>
<dbReference type="EMBL" id="BSYO01000017">
    <property type="protein sequence ID" value="GMH16896.1"/>
    <property type="molecule type" value="Genomic_DNA"/>
</dbReference>
<proteinExistence type="predicted"/>
<name>A0AAD3SVS0_NEPGR</name>
<reference evidence="2" key="1">
    <citation type="submission" date="2023-05" db="EMBL/GenBank/DDBJ databases">
        <title>Nepenthes gracilis genome sequencing.</title>
        <authorList>
            <person name="Fukushima K."/>
        </authorList>
    </citation>
    <scope>NUCLEOTIDE SEQUENCE</scope>
    <source>
        <strain evidence="2">SING2019-196</strain>
    </source>
</reference>